<name>A0AAV7VGQ7_PLEWA</name>
<proteinExistence type="predicted"/>
<comment type="caution">
    <text evidence="1">The sequence shown here is derived from an EMBL/GenBank/DDBJ whole genome shotgun (WGS) entry which is preliminary data.</text>
</comment>
<sequence>MDEWNDEYRKDTTLQKVLNYVVNGWPNKNELEEDVKPYWEVRSEISEDKGMLLRGEKEMKTPGMQMTCSGSREKYCG</sequence>
<reference evidence="1" key="1">
    <citation type="journal article" date="2022" name="bioRxiv">
        <title>Sequencing and chromosome-scale assembly of the giantPleurodeles waltlgenome.</title>
        <authorList>
            <person name="Brown T."/>
            <person name="Elewa A."/>
            <person name="Iarovenko S."/>
            <person name="Subramanian E."/>
            <person name="Araus A.J."/>
            <person name="Petzold A."/>
            <person name="Susuki M."/>
            <person name="Suzuki K.-i.T."/>
            <person name="Hayashi T."/>
            <person name="Toyoda A."/>
            <person name="Oliveira C."/>
            <person name="Osipova E."/>
            <person name="Leigh N.D."/>
            <person name="Simon A."/>
            <person name="Yun M.H."/>
        </authorList>
    </citation>
    <scope>NUCLEOTIDE SEQUENCE</scope>
    <source>
        <strain evidence="1">20211129_DDA</strain>
        <tissue evidence="1">Liver</tissue>
    </source>
</reference>
<organism evidence="1 2">
    <name type="scientific">Pleurodeles waltl</name>
    <name type="common">Iberian ribbed newt</name>
    <dbReference type="NCBI Taxonomy" id="8319"/>
    <lineage>
        <taxon>Eukaryota</taxon>
        <taxon>Metazoa</taxon>
        <taxon>Chordata</taxon>
        <taxon>Craniata</taxon>
        <taxon>Vertebrata</taxon>
        <taxon>Euteleostomi</taxon>
        <taxon>Amphibia</taxon>
        <taxon>Batrachia</taxon>
        <taxon>Caudata</taxon>
        <taxon>Salamandroidea</taxon>
        <taxon>Salamandridae</taxon>
        <taxon>Pleurodelinae</taxon>
        <taxon>Pleurodeles</taxon>
    </lineage>
</organism>
<protein>
    <submittedName>
        <fullName evidence="1">Uncharacterized protein</fullName>
    </submittedName>
</protein>
<keyword evidence="2" id="KW-1185">Reference proteome</keyword>
<dbReference type="AlphaFoldDB" id="A0AAV7VGQ7"/>
<evidence type="ECO:0000313" key="1">
    <source>
        <dbReference type="EMBL" id="KAJ1199874.1"/>
    </source>
</evidence>
<accession>A0AAV7VGQ7</accession>
<dbReference type="EMBL" id="JANPWB010000003">
    <property type="protein sequence ID" value="KAJ1199874.1"/>
    <property type="molecule type" value="Genomic_DNA"/>
</dbReference>
<dbReference type="Proteomes" id="UP001066276">
    <property type="component" value="Chromosome 2_1"/>
</dbReference>
<gene>
    <name evidence="1" type="ORF">NDU88_003706</name>
</gene>
<evidence type="ECO:0000313" key="2">
    <source>
        <dbReference type="Proteomes" id="UP001066276"/>
    </source>
</evidence>